<evidence type="ECO:0000313" key="1">
    <source>
        <dbReference type="EMBL" id="KAJ5108168.1"/>
    </source>
</evidence>
<dbReference type="AlphaFoldDB" id="A0A9W9FXF7"/>
<dbReference type="Proteomes" id="UP001149165">
    <property type="component" value="Unassembled WGS sequence"/>
</dbReference>
<protein>
    <recommendedName>
        <fullName evidence="3">NAD(P)-binding protein</fullName>
    </recommendedName>
</protein>
<gene>
    <name evidence="1" type="ORF">N7456_004843</name>
</gene>
<dbReference type="PANTHER" id="PTHR45458">
    <property type="entry name" value="SHORT-CHAIN DEHYDROGENASE/REDUCTASE SDR"/>
    <property type="match status" value="1"/>
</dbReference>
<dbReference type="PRINTS" id="PR00081">
    <property type="entry name" value="GDHRDH"/>
</dbReference>
<dbReference type="PANTHER" id="PTHR45458:SF1">
    <property type="entry name" value="SHORT CHAIN DEHYDROGENASE"/>
    <property type="match status" value="1"/>
</dbReference>
<sequence length="226" mass="24198">MPESITLVIGASRGIGQEIVHQLSKDPNNQIIASVRTPTEFNNPRVKSVVLDLGDRKSVEAAATQVPEIDTLIINAAIGDGEKVLTTSDERLAEYFHINVGGPLRVVQAFLPALLARQTRKIVLISSSSGSLVEQINASSGFSGPYSLSKGAGNMLVIQLHNELRHEGFTLLAVHPGWVATDMGNISGSGGMPIPKSAQGVLQQVERVEKKDSPLFVAWDGSVIQW</sequence>
<evidence type="ECO:0000313" key="2">
    <source>
        <dbReference type="Proteomes" id="UP001149165"/>
    </source>
</evidence>
<dbReference type="GO" id="GO:0016616">
    <property type="term" value="F:oxidoreductase activity, acting on the CH-OH group of donors, NAD or NADP as acceptor"/>
    <property type="evidence" value="ECO:0007669"/>
    <property type="project" value="TreeGrafter"/>
</dbReference>
<dbReference type="InterPro" id="IPR052184">
    <property type="entry name" value="SDR_enzymes"/>
</dbReference>
<accession>A0A9W9FXF7</accession>
<dbReference type="OrthoDB" id="9876299at2759"/>
<dbReference type="Pfam" id="PF00106">
    <property type="entry name" value="adh_short"/>
    <property type="match status" value="1"/>
</dbReference>
<proteinExistence type="predicted"/>
<keyword evidence="2" id="KW-1185">Reference proteome</keyword>
<dbReference type="Gene3D" id="3.40.50.720">
    <property type="entry name" value="NAD(P)-binding Rossmann-like Domain"/>
    <property type="match status" value="1"/>
</dbReference>
<organism evidence="1 2">
    <name type="scientific">Penicillium angulare</name>
    <dbReference type="NCBI Taxonomy" id="116970"/>
    <lineage>
        <taxon>Eukaryota</taxon>
        <taxon>Fungi</taxon>
        <taxon>Dikarya</taxon>
        <taxon>Ascomycota</taxon>
        <taxon>Pezizomycotina</taxon>
        <taxon>Eurotiomycetes</taxon>
        <taxon>Eurotiomycetidae</taxon>
        <taxon>Eurotiales</taxon>
        <taxon>Aspergillaceae</taxon>
        <taxon>Penicillium</taxon>
    </lineage>
</organism>
<dbReference type="CDD" id="cd05325">
    <property type="entry name" value="carb_red_sniffer_like_SDR_c"/>
    <property type="match status" value="1"/>
</dbReference>
<comment type="caution">
    <text evidence="1">The sequence shown here is derived from an EMBL/GenBank/DDBJ whole genome shotgun (WGS) entry which is preliminary data.</text>
</comment>
<reference evidence="1" key="1">
    <citation type="submission" date="2022-11" db="EMBL/GenBank/DDBJ databases">
        <authorList>
            <person name="Petersen C."/>
        </authorList>
    </citation>
    <scope>NUCLEOTIDE SEQUENCE</scope>
    <source>
        <strain evidence="1">IBT 30069</strain>
    </source>
</reference>
<evidence type="ECO:0008006" key="3">
    <source>
        <dbReference type="Google" id="ProtNLM"/>
    </source>
</evidence>
<dbReference type="SUPFAM" id="SSF51735">
    <property type="entry name" value="NAD(P)-binding Rossmann-fold domains"/>
    <property type="match status" value="1"/>
</dbReference>
<reference evidence="1" key="2">
    <citation type="journal article" date="2023" name="IMA Fungus">
        <title>Comparative genomic study of the Penicillium genus elucidates a diverse pangenome and 15 lateral gene transfer events.</title>
        <authorList>
            <person name="Petersen C."/>
            <person name="Sorensen T."/>
            <person name="Nielsen M.R."/>
            <person name="Sondergaard T.E."/>
            <person name="Sorensen J.L."/>
            <person name="Fitzpatrick D.A."/>
            <person name="Frisvad J.C."/>
            <person name="Nielsen K.L."/>
        </authorList>
    </citation>
    <scope>NUCLEOTIDE SEQUENCE</scope>
    <source>
        <strain evidence="1">IBT 30069</strain>
    </source>
</reference>
<name>A0A9W9FXF7_9EURO</name>
<dbReference type="InterPro" id="IPR036291">
    <property type="entry name" value="NAD(P)-bd_dom_sf"/>
</dbReference>
<dbReference type="InterPro" id="IPR002347">
    <property type="entry name" value="SDR_fam"/>
</dbReference>
<dbReference type="EMBL" id="JAPQKH010000003">
    <property type="protein sequence ID" value="KAJ5108168.1"/>
    <property type="molecule type" value="Genomic_DNA"/>
</dbReference>